<proteinExistence type="inferred from homology"/>
<name>A0A3N0EIP0_9ACTN</name>
<evidence type="ECO:0000259" key="4">
    <source>
        <dbReference type="Pfam" id="PF08669"/>
    </source>
</evidence>
<dbReference type="InterPro" id="IPR029043">
    <property type="entry name" value="GcvT/YgfZ_C"/>
</dbReference>
<comment type="similarity">
    <text evidence="1">Belongs to the GcvT family.</text>
</comment>
<dbReference type="Pfam" id="PF16350">
    <property type="entry name" value="FAO_M"/>
    <property type="match status" value="1"/>
</dbReference>
<dbReference type="Gene3D" id="3.30.70.1400">
    <property type="entry name" value="Aminomethyltransferase beta-barrel domains"/>
    <property type="match status" value="1"/>
</dbReference>
<protein>
    <submittedName>
        <fullName evidence="6">FAD-dependent oxidoreductase</fullName>
    </submittedName>
</protein>
<dbReference type="InterPro" id="IPR036188">
    <property type="entry name" value="FAD/NAD-bd_sf"/>
</dbReference>
<dbReference type="Gene3D" id="2.40.30.110">
    <property type="entry name" value="Aminomethyltransferase beta-barrel domains"/>
    <property type="match status" value="1"/>
</dbReference>
<dbReference type="Pfam" id="PF08669">
    <property type="entry name" value="GCV_T_C"/>
    <property type="match status" value="1"/>
</dbReference>
<keyword evidence="7" id="KW-1185">Reference proteome</keyword>
<dbReference type="InterPro" id="IPR006076">
    <property type="entry name" value="FAD-dep_OxRdtase"/>
</dbReference>
<dbReference type="Pfam" id="PF01266">
    <property type="entry name" value="DAO"/>
    <property type="match status" value="1"/>
</dbReference>
<dbReference type="InterPro" id="IPR032503">
    <property type="entry name" value="FAO_M"/>
</dbReference>
<evidence type="ECO:0000259" key="2">
    <source>
        <dbReference type="Pfam" id="PF01266"/>
    </source>
</evidence>
<accession>A0A3N0EIP0</accession>
<dbReference type="SUPFAM" id="SSF54373">
    <property type="entry name" value="FAD-linked reductases, C-terminal domain"/>
    <property type="match status" value="1"/>
</dbReference>
<dbReference type="Gene3D" id="3.50.50.60">
    <property type="entry name" value="FAD/NAD(P)-binding domain"/>
    <property type="match status" value="1"/>
</dbReference>
<dbReference type="Proteomes" id="UP000269198">
    <property type="component" value="Unassembled WGS sequence"/>
</dbReference>
<dbReference type="PANTHER" id="PTHR43757:SF2">
    <property type="entry name" value="AMINOMETHYLTRANSFERASE, MITOCHONDRIAL"/>
    <property type="match status" value="1"/>
</dbReference>
<evidence type="ECO:0000313" key="6">
    <source>
        <dbReference type="EMBL" id="RNL87559.1"/>
    </source>
</evidence>
<evidence type="ECO:0000313" key="7">
    <source>
        <dbReference type="Proteomes" id="UP000269198"/>
    </source>
</evidence>
<organism evidence="6 7">
    <name type="scientific">Halostreptopolyspora alba</name>
    <dbReference type="NCBI Taxonomy" id="2487137"/>
    <lineage>
        <taxon>Bacteria</taxon>
        <taxon>Bacillati</taxon>
        <taxon>Actinomycetota</taxon>
        <taxon>Actinomycetes</taxon>
        <taxon>Streptosporangiales</taxon>
        <taxon>Nocardiopsidaceae</taxon>
        <taxon>Halostreptopolyspora</taxon>
    </lineage>
</organism>
<evidence type="ECO:0000259" key="3">
    <source>
        <dbReference type="Pfam" id="PF01571"/>
    </source>
</evidence>
<reference evidence="6 7" key="1">
    <citation type="submission" date="2018-11" db="EMBL/GenBank/DDBJ databases">
        <title>The genome draft of YIM 96095.</title>
        <authorList>
            <person name="Tang S.-K."/>
            <person name="Chunyu W.-X."/>
            <person name="Feng Y.-Z."/>
        </authorList>
    </citation>
    <scope>NUCLEOTIDE SEQUENCE [LARGE SCALE GENOMIC DNA]</scope>
    <source>
        <strain evidence="6 7">YIM 96095</strain>
    </source>
</reference>
<dbReference type="PANTHER" id="PTHR43757">
    <property type="entry name" value="AMINOMETHYLTRANSFERASE"/>
    <property type="match status" value="1"/>
</dbReference>
<gene>
    <name evidence="6" type="ORF">EFW17_01755</name>
</gene>
<dbReference type="SUPFAM" id="SSF51905">
    <property type="entry name" value="FAD/NAD(P)-binding domain"/>
    <property type="match status" value="1"/>
</dbReference>
<dbReference type="SUPFAM" id="SSF101790">
    <property type="entry name" value="Aminomethyltransferase beta-barrel domain"/>
    <property type="match status" value="1"/>
</dbReference>
<sequence>MPAPDPAPRATPRVVVIGAGIVGCALADELTMRGYTDVTVVDQGDVYTTGGSTSHAPGLVFQTSGAKAMSDFASYTVRKYETLRHDGRPCFNAVGGLELAVAPERLDELHRRCGWARSWGIEARILSPEECAEMHPLVEADRILGGLYTPADGLANAVGAAAAQGEAAVWRGARFLPRHEVTDIEVSGGRVTGVVTDQGTIEADLVVCSAGMWGPRIAGMVGMTLPLTPLAHQFGWTGRVPALSGAVGQDGEERHPILRYQERDLYYRGDGERVGIGYYGHRPMPVDPAAIGSPATAGDRPMPSMLPFTPEDFAPAWSDTLGLLPALGDTKVEEGFNGLFSFTPDNMPLIGESPDVAGFWVAEAVWITHSAGVARATAERIVDGQSTFDLHACDINRFQPHQLAPSYMLERDCQNFVEVYDAIHPQQPMEEPRPLRVAPFYSRQTELGAFQLEASGWERPHWYEANADLVADRDIATPGPWARRYWSPIIGAEAQITRERVALYDMSSLMRAEVTGPGSAEFLDRVTTARAQRVPGAVSYCLLLDERGHLRGDITIARVSENHFQLGVNSQLDLDWLRRHLPEDGTVQVRDITSQTTCIGVWGPLARDLVQPLADHDLSNDGLRYFRCARFHVNEVPVLAMRVSYVGELGWELYTTPDLGLRLWDTLWRAGQPLGVIAAGRGAFNSLRLEKGYRAFGVDMTDEHDPYEAGVGFALRMNKGDYIGRSAVEDRDPDSVRRKLTCLTFADPADTVMGGEPVYHPGDDSAIGYVTSAGWGYTIGTGIAYAWVPPSASAPGSELEIGYFDRRVPATTATDPLFDPDMKRLRV</sequence>
<evidence type="ECO:0000259" key="5">
    <source>
        <dbReference type="Pfam" id="PF16350"/>
    </source>
</evidence>
<feature type="domain" description="GCVT N-terminal" evidence="3">
    <location>
        <begin position="440"/>
        <end position="719"/>
    </location>
</feature>
<dbReference type="SUPFAM" id="SSF103025">
    <property type="entry name" value="Folate-binding domain"/>
    <property type="match status" value="1"/>
</dbReference>
<dbReference type="InterPro" id="IPR006222">
    <property type="entry name" value="GCVT_N"/>
</dbReference>
<dbReference type="Gene3D" id="3.30.9.10">
    <property type="entry name" value="D-Amino Acid Oxidase, subunit A, domain 2"/>
    <property type="match status" value="1"/>
</dbReference>
<feature type="domain" description="Aminomethyltransferase C-terminal" evidence="4">
    <location>
        <begin position="738"/>
        <end position="819"/>
    </location>
</feature>
<dbReference type="RefSeq" id="WP_123199424.1">
    <property type="nucleotide sequence ID" value="NZ_RJMB01000001.1"/>
</dbReference>
<evidence type="ECO:0000256" key="1">
    <source>
        <dbReference type="ARBA" id="ARBA00008609"/>
    </source>
</evidence>
<feature type="domain" description="FAD dependent oxidoreductase" evidence="2">
    <location>
        <begin position="13"/>
        <end position="380"/>
    </location>
</feature>
<dbReference type="EMBL" id="RJMB01000001">
    <property type="protein sequence ID" value="RNL87559.1"/>
    <property type="molecule type" value="Genomic_DNA"/>
</dbReference>
<dbReference type="InterPro" id="IPR027266">
    <property type="entry name" value="TrmE/GcvT-like"/>
</dbReference>
<comment type="caution">
    <text evidence="6">The sequence shown here is derived from an EMBL/GenBank/DDBJ whole genome shotgun (WGS) entry which is preliminary data.</text>
</comment>
<feature type="domain" description="FAD dependent oxidoreductase central" evidence="5">
    <location>
        <begin position="383"/>
        <end position="437"/>
    </location>
</feature>
<dbReference type="Pfam" id="PF01571">
    <property type="entry name" value="GCV_T"/>
    <property type="match status" value="1"/>
</dbReference>
<dbReference type="Gene3D" id="3.30.1360.120">
    <property type="entry name" value="Probable tRNA modification gtpase trme, domain 1"/>
    <property type="match status" value="1"/>
</dbReference>
<dbReference type="InterPro" id="IPR013977">
    <property type="entry name" value="GcvT_C"/>
</dbReference>
<dbReference type="AlphaFoldDB" id="A0A3N0EIP0"/>
<dbReference type="OrthoDB" id="2055370at2"/>
<dbReference type="InterPro" id="IPR028896">
    <property type="entry name" value="GcvT/YgfZ/DmdA"/>
</dbReference>